<reference evidence="2" key="1">
    <citation type="submission" date="2015-06" db="EMBL/GenBank/DDBJ databases">
        <title>Expansion of signal transduction pathways in fungi by whole-genome duplication.</title>
        <authorList>
            <consortium name="DOE Joint Genome Institute"/>
            <person name="Corrochano L.M."/>
            <person name="Kuo A."/>
            <person name="Marcet-Houben M."/>
            <person name="Polaino S."/>
            <person name="Salamov A."/>
            <person name="Villalobos J.M."/>
            <person name="Alvarez M.I."/>
            <person name="Avalos J."/>
            <person name="Benito E.P."/>
            <person name="Benoit I."/>
            <person name="Burger G."/>
            <person name="Camino L.P."/>
            <person name="Canovas D."/>
            <person name="Cerda-Olmedo E."/>
            <person name="Cheng J.-F."/>
            <person name="Dominguez A."/>
            <person name="Elias M."/>
            <person name="Eslava A.P."/>
            <person name="Glaser F."/>
            <person name="Grimwood J."/>
            <person name="Gutierrez G."/>
            <person name="Heitman J."/>
            <person name="Henrissat B."/>
            <person name="Iturriaga E.A."/>
            <person name="Lang B.F."/>
            <person name="Lavin J.L."/>
            <person name="Lee S."/>
            <person name="Li W."/>
            <person name="Lindquist E."/>
            <person name="Lopez-Garcia S."/>
            <person name="Luque E.M."/>
            <person name="Marcos A.T."/>
            <person name="Martin J."/>
            <person name="McCluskey K."/>
            <person name="Medina H.R."/>
            <person name="Miralles-Duran A."/>
            <person name="Miyazaki A."/>
            <person name="Munoz-Torres E."/>
            <person name="Oguiza J.A."/>
            <person name="Ohm R."/>
            <person name="Olmedo M."/>
            <person name="Orejas M."/>
            <person name="Ortiz-Castellanos L."/>
            <person name="Pisabarro A.G."/>
            <person name="Rodriguez-Romero J."/>
            <person name="Ruiz-Herrera J."/>
            <person name="Ruiz-Vazquez R."/>
            <person name="Sanz C."/>
            <person name="Schackwitz W."/>
            <person name="Schmutz J."/>
            <person name="Shahriari M."/>
            <person name="Shelest E."/>
            <person name="Silva-Franco F."/>
            <person name="Soanes D."/>
            <person name="Syed K."/>
            <person name="Tagua V.G."/>
            <person name="Talbot N.J."/>
            <person name="Thon M."/>
            <person name="De vries R.P."/>
            <person name="Wiebenga A."/>
            <person name="Yadav J.S."/>
            <person name="Braun E.L."/>
            <person name="Baker S."/>
            <person name="Garre V."/>
            <person name="Horwitz B."/>
            <person name="Torres-Martinez S."/>
            <person name="Idnurm A."/>
            <person name="Herrera-Estrella A."/>
            <person name="Gabaldon T."/>
            <person name="Grigoriev I.V."/>
        </authorList>
    </citation>
    <scope>NUCLEOTIDE SEQUENCE [LARGE SCALE GENOMIC DNA]</scope>
    <source>
        <strain evidence="2">NRRL 1555(-)</strain>
    </source>
</reference>
<evidence type="ECO:0000313" key="1">
    <source>
        <dbReference type="EMBL" id="OAD72463.1"/>
    </source>
</evidence>
<gene>
    <name evidence="1" type="ORF">PHYBLDRAFT_65494</name>
</gene>
<dbReference type="Proteomes" id="UP000077315">
    <property type="component" value="Unassembled WGS sequence"/>
</dbReference>
<keyword evidence="2" id="KW-1185">Reference proteome</keyword>
<dbReference type="GeneID" id="29002380"/>
<organism evidence="1 2">
    <name type="scientific">Phycomyces blakesleeanus (strain ATCC 8743b / DSM 1359 / FGSC 10004 / NBRC 33097 / NRRL 1555)</name>
    <dbReference type="NCBI Taxonomy" id="763407"/>
    <lineage>
        <taxon>Eukaryota</taxon>
        <taxon>Fungi</taxon>
        <taxon>Fungi incertae sedis</taxon>
        <taxon>Mucoromycota</taxon>
        <taxon>Mucoromycotina</taxon>
        <taxon>Mucoromycetes</taxon>
        <taxon>Mucorales</taxon>
        <taxon>Phycomycetaceae</taxon>
        <taxon>Phycomyces</taxon>
    </lineage>
</organism>
<dbReference type="VEuPathDB" id="FungiDB:PHYBLDRAFT_65494"/>
<dbReference type="RefSeq" id="XP_018290503.1">
    <property type="nucleotide sequence ID" value="XM_018441474.1"/>
</dbReference>
<dbReference type="EMBL" id="KV440983">
    <property type="protein sequence ID" value="OAD72463.1"/>
    <property type="molecule type" value="Genomic_DNA"/>
</dbReference>
<sequence>MHREWRCSNQGSDTANYLTTAKQTPVVAQCRNLVKCRYHFFFKKQPLHKLSRIFVPLPFLNFLFKQQQQQLPQLQLPKHPESLLRIKINLLHRPMLILIRPITFGLTRKDSDLLVIMGARVFSIRTALV</sequence>
<accession>A0A162U5F1</accession>
<evidence type="ECO:0000313" key="2">
    <source>
        <dbReference type="Proteomes" id="UP000077315"/>
    </source>
</evidence>
<dbReference type="InParanoid" id="A0A162U5F1"/>
<proteinExistence type="predicted"/>
<protein>
    <submittedName>
        <fullName evidence="1">Uncharacterized protein</fullName>
    </submittedName>
</protein>
<name>A0A162U5F1_PHYB8</name>
<dbReference type="AlphaFoldDB" id="A0A162U5F1"/>